<dbReference type="Pfam" id="PF06486">
    <property type="entry name" value="DUF1093"/>
    <property type="match status" value="1"/>
</dbReference>
<organism evidence="2 3">
    <name type="scientific">Bacillus wiedmannii</name>
    <dbReference type="NCBI Taxonomy" id="1890302"/>
    <lineage>
        <taxon>Bacteria</taxon>
        <taxon>Bacillati</taxon>
        <taxon>Bacillota</taxon>
        <taxon>Bacilli</taxon>
        <taxon>Bacillales</taxon>
        <taxon>Bacillaceae</taxon>
        <taxon>Bacillus</taxon>
        <taxon>Bacillus cereus group</taxon>
    </lineage>
</organism>
<protein>
    <recommendedName>
        <fullName evidence="4">YxeA family protein</fullName>
    </recommendedName>
</protein>
<evidence type="ECO:0000313" key="3">
    <source>
        <dbReference type="Proteomes" id="UP000035350"/>
    </source>
</evidence>
<dbReference type="PROSITE" id="PS51257">
    <property type="entry name" value="PROKAR_LIPOPROTEIN"/>
    <property type="match status" value="1"/>
</dbReference>
<dbReference type="InterPro" id="IPR036166">
    <property type="entry name" value="YxeA-like_sf"/>
</dbReference>
<keyword evidence="1" id="KW-0732">Signal</keyword>
<dbReference type="InterPro" id="IPR006542">
    <property type="entry name" value="DUF1093"/>
</dbReference>
<name>A0A0G8BT96_9BACI</name>
<evidence type="ECO:0000313" key="2">
    <source>
        <dbReference type="EMBL" id="KKZ90788.1"/>
    </source>
</evidence>
<dbReference type="PANTHER" id="PTHR36433:SF2">
    <property type="entry name" value="YXEA FAMILY PROTEIN"/>
    <property type="match status" value="1"/>
</dbReference>
<dbReference type="SUPFAM" id="SSF159121">
    <property type="entry name" value="BC4932-like"/>
    <property type="match status" value="1"/>
</dbReference>
<dbReference type="PANTHER" id="PTHR36433">
    <property type="entry name" value="HYPOTHETICAL CYTOSOLIC PROTEIN"/>
    <property type="match status" value="1"/>
</dbReference>
<dbReference type="Gene3D" id="2.40.50.480">
    <property type="match status" value="1"/>
</dbReference>
<evidence type="ECO:0008006" key="4">
    <source>
        <dbReference type="Google" id="ProtNLM"/>
    </source>
</evidence>
<dbReference type="NCBIfam" id="TIGR01655">
    <property type="entry name" value="yxeA_fam"/>
    <property type="match status" value="1"/>
</dbReference>
<feature type="signal peptide" evidence="1">
    <location>
        <begin position="1"/>
        <end position="18"/>
    </location>
</feature>
<reference evidence="3" key="2">
    <citation type="submission" date="2015-04" db="EMBL/GenBank/DDBJ databases">
        <title>Draft Genome Sequences of Eight Spore-Forming Food Isolates of Bacillus cereus Genome sequencing.</title>
        <authorList>
            <person name="Krawcyk A.O."/>
            <person name="de Jong A."/>
            <person name="Eijlander R.T."/>
            <person name="Berendsen E.M."/>
            <person name="Holsappel S."/>
            <person name="Wells-Bennik M."/>
            <person name="Kuipers O.P."/>
        </authorList>
    </citation>
    <scope>NUCLEOTIDE SEQUENCE [LARGE SCALE GENOMIC DNA]</scope>
    <source>
        <strain evidence="3">B4147</strain>
    </source>
</reference>
<dbReference type="EMBL" id="LCYN01000039">
    <property type="protein sequence ID" value="KKZ90788.1"/>
    <property type="molecule type" value="Genomic_DNA"/>
</dbReference>
<reference evidence="2 3" key="1">
    <citation type="journal article" date="2015" name="Genome Announc.">
        <title>Next-Generation Whole-Genome Sequencing of Eight Strains of Bacillus cereus, Isolated from Food.</title>
        <authorList>
            <person name="Krawczyk A.O."/>
            <person name="de Jong A."/>
            <person name="Eijlander R.T."/>
            <person name="Berendsen E.M."/>
            <person name="Holsappel S."/>
            <person name="Wells-Bennik M.H."/>
            <person name="Kuipers O.P."/>
        </authorList>
    </citation>
    <scope>NUCLEOTIDE SEQUENCE [LARGE SCALE GENOMIC DNA]</scope>
    <source>
        <strain evidence="2 3">B4147</strain>
    </source>
</reference>
<dbReference type="Proteomes" id="UP000035350">
    <property type="component" value="Unassembled WGS sequence"/>
</dbReference>
<dbReference type="AlphaFoldDB" id="A0A0G8BT96"/>
<sequence>MKRIMLMCSVVVFFTVLLTGCNLNRLGTDTYYVQITKDGEQLKEKNVNGDTTYQYKLSGFDKDGKEKEMEFTALKNLRKEAFLLIYYSEEKGVKSWEEIKKDDLPTKVKEKLKVN</sequence>
<feature type="chain" id="PRO_5038464915" description="YxeA family protein" evidence="1">
    <location>
        <begin position="19"/>
        <end position="115"/>
    </location>
</feature>
<accession>A0A0G8BT96</accession>
<dbReference type="RefSeq" id="WP_000822235.1">
    <property type="nucleotide sequence ID" value="NZ_JARMPN010000018.1"/>
</dbReference>
<proteinExistence type="predicted"/>
<comment type="caution">
    <text evidence="2">The sequence shown here is derived from an EMBL/GenBank/DDBJ whole genome shotgun (WGS) entry which is preliminary data.</text>
</comment>
<gene>
    <name evidence="2" type="ORF">B4147_0151</name>
</gene>
<evidence type="ECO:0000256" key="1">
    <source>
        <dbReference type="SAM" id="SignalP"/>
    </source>
</evidence>
<dbReference type="PATRIC" id="fig|1396.433.peg.913"/>